<keyword evidence="5" id="KW-0808">Transferase</keyword>
<dbReference type="RefSeq" id="WP_109416180.1">
    <property type="nucleotide sequence ID" value="NZ_QEAS01000009.1"/>
</dbReference>
<evidence type="ECO:0000256" key="2">
    <source>
        <dbReference type="ARBA" id="ARBA00004141"/>
    </source>
</evidence>
<name>A0A2U2PGG5_9SPHI</name>
<dbReference type="InterPro" id="IPR005467">
    <property type="entry name" value="His_kinase_dom"/>
</dbReference>
<keyword evidence="6 13" id="KW-0812">Transmembrane</keyword>
<keyword evidence="12 13" id="KW-0472">Membrane</keyword>
<dbReference type="CDD" id="cd00082">
    <property type="entry name" value="HisKA"/>
    <property type="match status" value="1"/>
</dbReference>
<dbReference type="InterPro" id="IPR000014">
    <property type="entry name" value="PAS"/>
</dbReference>
<feature type="transmembrane region" description="Helical" evidence="13">
    <location>
        <begin position="15"/>
        <end position="35"/>
    </location>
</feature>
<feature type="transmembrane region" description="Helical" evidence="13">
    <location>
        <begin position="92"/>
        <end position="110"/>
    </location>
</feature>
<feature type="transmembrane region" description="Helical" evidence="13">
    <location>
        <begin position="47"/>
        <end position="80"/>
    </location>
</feature>
<dbReference type="InterPro" id="IPR038318">
    <property type="entry name" value="KdpD_sf"/>
</dbReference>
<dbReference type="CDD" id="cd00075">
    <property type="entry name" value="HATPase"/>
    <property type="match status" value="1"/>
</dbReference>
<dbReference type="PRINTS" id="PR00344">
    <property type="entry name" value="BCTRLSENSOR"/>
</dbReference>
<comment type="subcellular location">
    <subcellularLocation>
        <location evidence="2">Membrane</location>
        <topology evidence="2">Multi-pass membrane protein</topology>
    </subcellularLocation>
</comment>
<evidence type="ECO:0000256" key="3">
    <source>
        <dbReference type="ARBA" id="ARBA00012438"/>
    </source>
</evidence>
<reference evidence="16 17" key="1">
    <citation type="submission" date="2018-04" db="EMBL/GenBank/DDBJ databases">
        <title>Pedobacter chongqingensis sp. nov., isolated from a rottenly hemp rope.</title>
        <authorList>
            <person name="Cai Y."/>
        </authorList>
    </citation>
    <scope>NUCLEOTIDE SEQUENCE [LARGE SCALE GENOMIC DNA]</scope>
    <source>
        <strain evidence="16 17">FJ4-8</strain>
    </source>
</reference>
<sequence length="466" mass="52678">MKNISFFHYTKANGYQAYLVSCALIALCTVIKLTLFDVLGSKTPFLLYFCIIVFIAQYYGAKPGVFTSILTVLVVDYFFFEPYFNITLTFNGAVQIFVFLLECLLLVYLCSGKEKEARRSGECSKMFQTLVEKSTDGIMMVKLDGKIGYISPSVSRITGYEAAELLQMDIWALLLPDEIMNVKEHFYQTASHPGESIHILHQVKHKSGNTIWVENTVTNLLEEPLLKAVIMNFTDVTARVVRDRQMEDFIGIASHELKTPLTSLKAYTQVLEMRMKKENNATSTILVTKIDQQINRVVSMIFDLLDVTKLQSGIMHLNIAPFDINELINEVTEAMQNSGHKHQIEIDLASAVTVRGDRARISQVLTNMISNGIKYSPDSASVNVYTRIEDNQVKVFVADHGIGIPPGEIRNIFKRFYRVSSVKESFQGLGLGLYISHQIIERHGGKMEVISEINRGSTFWFSLPLF</sequence>
<dbReference type="EMBL" id="QEAS01000009">
    <property type="protein sequence ID" value="PWG80473.1"/>
    <property type="molecule type" value="Genomic_DNA"/>
</dbReference>
<dbReference type="SUPFAM" id="SSF55785">
    <property type="entry name" value="PYP-like sensor domain (PAS domain)"/>
    <property type="match status" value="1"/>
</dbReference>
<feature type="domain" description="Histidine kinase" evidence="14">
    <location>
        <begin position="252"/>
        <end position="466"/>
    </location>
</feature>
<evidence type="ECO:0000256" key="9">
    <source>
        <dbReference type="ARBA" id="ARBA00022840"/>
    </source>
</evidence>
<dbReference type="Gene3D" id="1.20.120.620">
    <property type="entry name" value="Backbone structure of the membrane domain of e. Coli histidine kinase receptor kdpd"/>
    <property type="match status" value="1"/>
</dbReference>
<evidence type="ECO:0000256" key="6">
    <source>
        <dbReference type="ARBA" id="ARBA00022692"/>
    </source>
</evidence>
<keyword evidence="17" id="KW-1185">Reference proteome</keyword>
<comment type="catalytic activity">
    <reaction evidence="1">
        <text>ATP + protein L-histidine = ADP + protein N-phospho-L-histidine.</text>
        <dbReference type="EC" id="2.7.13.3"/>
    </reaction>
</comment>
<dbReference type="Proteomes" id="UP000245647">
    <property type="component" value="Unassembled WGS sequence"/>
</dbReference>
<dbReference type="GO" id="GO:0016020">
    <property type="term" value="C:membrane"/>
    <property type="evidence" value="ECO:0007669"/>
    <property type="project" value="UniProtKB-SubCell"/>
</dbReference>
<evidence type="ECO:0000256" key="13">
    <source>
        <dbReference type="SAM" id="Phobius"/>
    </source>
</evidence>
<dbReference type="InterPro" id="IPR003594">
    <property type="entry name" value="HATPase_dom"/>
</dbReference>
<keyword evidence="8" id="KW-0418">Kinase</keyword>
<dbReference type="PANTHER" id="PTHR42878:SF7">
    <property type="entry name" value="SENSOR HISTIDINE KINASE GLRK"/>
    <property type="match status" value="1"/>
</dbReference>
<dbReference type="GO" id="GO:0000156">
    <property type="term" value="F:phosphorelay response regulator activity"/>
    <property type="evidence" value="ECO:0007669"/>
    <property type="project" value="TreeGrafter"/>
</dbReference>
<evidence type="ECO:0000256" key="7">
    <source>
        <dbReference type="ARBA" id="ARBA00022741"/>
    </source>
</evidence>
<evidence type="ECO:0000256" key="10">
    <source>
        <dbReference type="ARBA" id="ARBA00022989"/>
    </source>
</evidence>
<dbReference type="GO" id="GO:0005524">
    <property type="term" value="F:ATP binding"/>
    <property type="evidence" value="ECO:0007669"/>
    <property type="project" value="UniProtKB-KW"/>
</dbReference>
<organism evidence="16 17">
    <name type="scientific">Pararcticibacter amylolyticus</name>
    <dbReference type="NCBI Taxonomy" id="2173175"/>
    <lineage>
        <taxon>Bacteria</taxon>
        <taxon>Pseudomonadati</taxon>
        <taxon>Bacteroidota</taxon>
        <taxon>Sphingobacteriia</taxon>
        <taxon>Sphingobacteriales</taxon>
        <taxon>Sphingobacteriaceae</taxon>
        <taxon>Pararcticibacter</taxon>
    </lineage>
</organism>
<keyword evidence="4" id="KW-0597">Phosphoprotein</keyword>
<evidence type="ECO:0000256" key="12">
    <source>
        <dbReference type="ARBA" id="ARBA00023136"/>
    </source>
</evidence>
<dbReference type="GO" id="GO:0000155">
    <property type="term" value="F:phosphorelay sensor kinase activity"/>
    <property type="evidence" value="ECO:0007669"/>
    <property type="project" value="InterPro"/>
</dbReference>
<evidence type="ECO:0000256" key="8">
    <source>
        <dbReference type="ARBA" id="ARBA00022777"/>
    </source>
</evidence>
<evidence type="ECO:0000256" key="5">
    <source>
        <dbReference type="ARBA" id="ARBA00022679"/>
    </source>
</evidence>
<evidence type="ECO:0000313" key="16">
    <source>
        <dbReference type="EMBL" id="PWG80473.1"/>
    </source>
</evidence>
<dbReference type="PROSITE" id="PS50109">
    <property type="entry name" value="HIS_KIN"/>
    <property type="match status" value="1"/>
</dbReference>
<keyword evidence="9" id="KW-0067">ATP-binding</keyword>
<dbReference type="InterPro" id="IPR036890">
    <property type="entry name" value="HATPase_C_sf"/>
</dbReference>
<protein>
    <recommendedName>
        <fullName evidence="3">histidine kinase</fullName>
        <ecNumber evidence="3">2.7.13.3</ecNumber>
    </recommendedName>
</protein>
<evidence type="ECO:0000259" key="15">
    <source>
        <dbReference type="PROSITE" id="PS50112"/>
    </source>
</evidence>
<dbReference type="SUPFAM" id="SSF55874">
    <property type="entry name" value="ATPase domain of HSP90 chaperone/DNA topoisomerase II/histidine kinase"/>
    <property type="match status" value="1"/>
</dbReference>
<dbReference type="SUPFAM" id="SSF47384">
    <property type="entry name" value="Homodimeric domain of signal transducing histidine kinase"/>
    <property type="match status" value="1"/>
</dbReference>
<dbReference type="GO" id="GO:0030295">
    <property type="term" value="F:protein kinase activator activity"/>
    <property type="evidence" value="ECO:0007669"/>
    <property type="project" value="TreeGrafter"/>
</dbReference>
<evidence type="ECO:0000256" key="1">
    <source>
        <dbReference type="ARBA" id="ARBA00000085"/>
    </source>
</evidence>
<dbReference type="GO" id="GO:0007234">
    <property type="term" value="P:osmosensory signaling via phosphorelay pathway"/>
    <property type="evidence" value="ECO:0007669"/>
    <property type="project" value="TreeGrafter"/>
</dbReference>
<keyword evidence="7" id="KW-0547">Nucleotide-binding</keyword>
<dbReference type="InterPro" id="IPR036097">
    <property type="entry name" value="HisK_dim/P_sf"/>
</dbReference>
<dbReference type="SMART" id="SM00388">
    <property type="entry name" value="HisKA"/>
    <property type="match status" value="1"/>
</dbReference>
<proteinExistence type="predicted"/>
<gene>
    <name evidence="16" type="ORF">DDR33_12815</name>
</gene>
<evidence type="ECO:0000256" key="11">
    <source>
        <dbReference type="ARBA" id="ARBA00023012"/>
    </source>
</evidence>
<dbReference type="PROSITE" id="PS50112">
    <property type="entry name" value="PAS"/>
    <property type="match status" value="1"/>
</dbReference>
<dbReference type="InterPro" id="IPR003661">
    <property type="entry name" value="HisK_dim/P_dom"/>
</dbReference>
<dbReference type="Pfam" id="PF13493">
    <property type="entry name" value="DUF4118"/>
    <property type="match status" value="1"/>
</dbReference>
<dbReference type="AlphaFoldDB" id="A0A2U2PGG5"/>
<dbReference type="NCBIfam" id="TIGR00229">
    <property type="entry name" value="sensory_box"/>
    <property type="match status" value="1"/>
</dbReference>
<accession>A0A2U2PGG5</accession>
<dbReference type="CDD" id="cd00130">
    <property type="entry name" value="PAS"/>
    <property type="match status" value="1"/>
</dbReference>
<keyword evidence="10 13" id="KW-1133">Transmembrane helix</keyword>
<dbReference type="Gene3D" id="1.10.287.130">
    <property type="match status" value="1"/>
</dbReference>
<feature type="domain" description="PAS" evidence="15">
    <location>
        <begin position="123"/>
        <end position="193"/>
    </location>
</feature>
<evidence type="ECO:0000256" key="4">
    <source>
        <dbReference type="ARBA" id="ARBA00022553"/>
    </source>
</evidence>
<dbReference type="PANTHER" id="PTHR42878">
    <property type="entry name" value="TWO-COMPONENT HISTIDINE KINASE"/>
    <property type="match status" value="1"/>
</dbReference>
<dbReference type="Gene3D" id="3.30.450.20">
    <property type="entry name" value="PAS domain"/>
    <property type="match status" value="1"/>
</dbReference>
<dbReference type="InterPro" id="IPR050351">
    <property type="entry name" value="BphY/WalK/GraS-like"/>
</dbReference>
<dbReference type="Pfam" id="PF08447">
    <property type="entry name" value="PAS_3"/>
    <property type="match status" value="1"/>
</dbReference>
<dbReference type="InterPro" id="IPR013655">
    <property type="entry name" value="PAS_fold_3"/>
</dbReference>
<dbReference type="SMART" id="SM00387">
    <property type="entry name" value="HATPase_c"/>
    <property type="match status" value="1"/>
</dbReference>
<dbReference type="InterPro" id="IPR035965">
    <property type="entry name" value="PAS-like_dom_sf"/>
</dbReference>
<dbReference type="InterPro" id="IPR004358">
    <property type="entry name" value="Sig_transdc_His_kin-like_C"/>
</dbReference>
<keyword evidence="11" id="KW-0902">Two-component regulatory system</keyword>
<evidence type="ECO:0000313" key="17">
    <source>
        <dbReference type="Proteomes" id="UP000245647"/>
    </source>
</evidence>
<dbReference type="SMART" id="SM00091">
    <property type="entry name" value="PAS"/>
    <property type="match status" value="1"/>
</dbReference>
<comment type="caution">
    <text evidence="16">The sequence shown here is derived from an EMBL/GenBank/DDBJ whole genome shotgun (WGS) entry which is preliminary data.</text>
</comment>
<evidence type="ECO:0000259" key="14">
    <source>
        <dbReference type="PROSITE" id="PS50109"/>
    </source>
</evidence>
<dbReference type="Pfam" id="PF00512">
    <property type="entry name" value="HisKA"/>
    <property type="match status" value="1"/>
</dbReference>
<dbReference type="EC" id="2.7.13.3" evidence="3"/>
<dbReference type="FunFam" id="3.30.565.10:FF:000006">
    <property type="entry name" value="Sensor histidine kinase WalK"/>
    <property type="match status" value="1"/>
</dbReference>
<dbReference type="Pfam" id="PF02518">
    <property type="entry name" value="HATPase_c"/>
    <property type="match status" value="1"/>
</dbReference>
<dbReference type="InterPro" id="IPR025201">
    <property type="entry name" value="KdpD_TM"/>
</dbReference>
<dbReference type="OrthoDB" id="9813151at2"/>
<dbReference type="Gene3D" id="3.30.565.10">
    <property type="entry name" value="Histidine kinase-like ATPase, C-terminal domain"/>
    <property type="match status" value="1"/>
</dbReference>